<comment type="caution">
    <text evidence="2">The sequence shown here is derived from an EMBL/GenBank/DDBJ whole genome shotgun (WGS) entry which is preliminary data.</text>
</comment>
<evidence type="ECO:0000256" key="1">
    <source>
        <dbReference type="SAM" id="SignalP"/>
    </source>
</evidence>
<dbReference type="EMBL" id="VFQX01000029">
    <property type="protein sequence ID" value="KAF0978421.1"/>
    <property type="molecule type" value="Genomic_DNA"/>
</dbReference>
<gene>
    <name evidence="2" type="ORF">FDP41_002241</name>
</gene>
<dbReference type="GeneID" id="68109459"/>
<dbReference type="AlphaFoldDB" id="A0A6A5BVH6"/>
<organism evidence="2 3">
    <name type="scientific">Naegleria fowleri</name>
    <name type="common">Brain eating amoeba</name>
    <dbReference type="NCBI Taxonomy" id="5763"/>
    <lineage>
        <taxon>Eukaryota</taxon>
        <taxon>Discoba</taxon>
        <taxon>Heterolobosea</taxon>
        <taxon>Tetramitia</taxon>
        <taxon>Eutetramitia</taxon>
        <taxon>Vahlkampfiidae</taxon>
        <taxon>Naegleria</taxon>
    </lineage>
</organism>
<sequence length="220" mass="24623">MSSRVNRNSLLVLMAIIIFVMVALGSLVQAQTQPQPYFPPQYQMTMKNYVKGTKVFATLVVADHVQGKFSHRLTSPQGFESRYIYIQSIDTLYTLNQESSGQWTCLKRIHSGVNNLAMDPLREPLLDGISFTGKLNCQNQETKANGVCYRYDKEVVASMVIDYALYTNATASYNLPIQLYKKVATQTPTLLTTYSDFVLGPVNPAVFNLPVPESSCKSQN</sequence>
<dbReference type="VEuPathDB" id="AmoebaDB:NF0105260"/>
<dbReference type="RefSeq" id="XP_044563134.1">
    <property type="nucleotide sequence ID" value="XM_044705414.1"/>
</dbReference>
<dbReference type="OMA" id="NICTFGN"/>
<dbReference type="Proteomes" id="UP000444721">
    <property type="component" value="Unassembled WGS sequence"/>
</dbReference>
<name>A0A6A5BVH6_NAEFO</name>
<keyword evidence="1" id="KW-0732">Signal</keyword>
<dbReference type="VEuPathDB" id="AmoebaDB:NfTy_043130"/>
<evidence type="ECO:0000313" key="3">
    <source>
        <dbReference type="Proteomes" id="UP000444721"/>
    </source>
</evidence>
<feature type="signal peptide" evidence="1">
    <location>
        <begin position="1"/>
        <end position="25"/>
    </location>
</feature>
<protein>
    <submittedName>
        <fullName evidence="2">Uncharacterized protein</fullName>
    </submittedName>
</protein>
<reference evidence="2 3" key="1">
    <citation type="journal article" date="2019" name="Sci. Rep.">
        <title>Nanopore sequencing improves the draft genome of the human pathogenic amoeba Naegleria fowleri.</title>
        <authorList>
            <person name="Liechti N."/>
            <person name="Schurch N."/>
            <person name="Bruggmann R."/>
            <person name="Wittwer M."/>
        </authorList>
    </citation>
    <scope>NUCLEOTIDE SEQUENCE [LARGE SCALE GENOMIC DNA]</scope>
    <source>
        <strain evidence="2 3">ATCC 30894</strain>
    </source>
</reference>
<proteinExistence type="predicted"/>
<evidence type="ECO:0000313" key="2">
    <source>
        <dbReference type="EMBL" id="KAF0978421.1"/>
    </source>
</evidence>
<keyword evidence="3" id="KW-1185">Reference proteome</keyword>
<dbReference type="VEuPathDB" id="AmoebaDB:FDP41_002241"/>
<feature type="chain" id="PRO_5025688325" evidence="1">
    <location>
        <begin position="26"/>
        <end position="220"/>
    </location>
</feature>
<dbReference type="OrthoDB" id="10325891at2759"/>
<accession>A0A6A5BVH6</accession>